<proteinExistence type="inferred from homology"/>
<sequence>MAALAVPGGDGGRHCWESKERLESNRIGNAKVEEHSARENSEEEIVNISSKKYLGEQQTSSHYTSDQPPATGPCSSPASPPCPPHNARHHSPINQRVTLINININININPRPTTQAIYHTAHYFVPAFAQYTIALIRRFGALLRNATMTQPFDILVLSSSPPVPIPDVPQHTAAKKARAPRKPRDSANSSTSSHFANVGEPAVEPPKAKVTKPRKPRAKKAVVSAHFAKAAKAVQAEEEDAGRGKPLDLDEAMSRRREWTPPTTELEDEARKEKAQAAVGVDKGCFTSLISGYAYPHAQVESTSAPTTTTSIATTATSIATKRHKSSPEKAKKKKARTITDLVTDQYAPKPPNPEPTVTSDFFQPRPTTATTKVPLNDTTNTTAAKKPRKRAPSKSPSESTTAGDAIPKPKSKKASAKAKSSAKTKVLADKLLSPASAVLRMNRQEVLFGTSSQLALDESPTMVRQIQEAMAESERQAEFELPLTEDAGLERKLWPRLGKIEGERALWKASARDEGGELLERQDIYMPEPDRTPPIITLSSDPPTPPRIVSAKASVTADEAMVDDISFIHIDDSPRHLQPSTQNVDSSLVEIDNFPTSAQLPVLSSPPSPAPLPTPAEPTTGSPTKRRGRPPKSQSVVPSVSASAPAPAAAKVTTKVAETNSAPKPPSTAKPAPNTPSSSSKRRFFGIEEILDSEDDEALSPTPPRARRLEKSPPLPLTTSRTATTTTCAAAPPPSRPSKKAKPKSVATAKSASTSKPSRAKKEAEDLIPVYKIPLSHLQLDAIKLDLFSKVTAAIRALPPTTNPASPSWHEKILMYDAIVLEDFTAYLNNLPGLNTWKKATQKQAKAWNTHLEAAGKTVLEASTDNADDGEEWDKENGEASGEVLAVENELEIWMVQKCHNRNHNHNHNHNPSTSTSTSTTMVPRPIQDIGMDIVELVTEAGRLVDMIPGQAPEARDGLRALLGGLYADIFELMRQWDVAISALEAREAAERREQEQERESRR</sequence>
<dbReference type="GO" id="GO:0006281">
    <property type="term" value="P:DNA repair"/>
    <property type="evidence" value="ECO:0007669"/>
    <property type="project" value="UniProtKB-KW"/>
</dbReference>
<comment type="subcellular location">
    <subcellularLocation>
        <location evidence="1">Nucleus</location>
    </subcellularLocation>
</comment>
<evidence type="ECO:0000256" key="6">
    <source>
        <dbReference type="ARBA" id="ARBA00023242"/>
    </source>
</evidence>
<dbReference type="GO" id="GO:0006310">
    <property type="term" value="P:DNA recombination"/>
    <property type="evidence" value="ECO:0007669"/>
    <property type="project" value="UniProtKB-KW"/>
</dbReference>
<keyword evidence="10" id="KW-1185">Reference proteome</keyword>
<feature type="region of interest" description="Disordered" evidence="8">
    <location>
        <begin position="598"/>
        <end position="763"/>
    </location>
</feature>
<protein>
    <recommendedName>
        <fullName evidence="7">Structure-specific endonuclease subunit SLX4</fullName>
    </recommendedName>
</protein>
<evidence type="ECO:0000256" key="1">
    <source>
        <dbReference type="ARBA" id="ARBA00004123"/>
    </source>
</evidence>
<feature type="compositionally biased region" description="Low complexity" evidence="8">
    <location>
        <begin position="632"/>
        <end position="663"/>
    </location>
</feature>
<dbReference type="Proteomes" id="UP000799753">
    <property type="component" value="Unassembled WGS sequence"/>
</dbReference>
<feature type="compositionally biased region" description="Low complexity" evidence="8">
    <location>
        <begin position="670"/>
        <end position="680"/>
    </location>
</feature>
<organism evidence="9 10">
    <name type="scientific">Massarina eburnea CBS 473.64</name>
    <dbReference type="NCBI Taxonomy" id="1395130"/>
    <lineage>
        <taxon>Eukaryota</taxon>
        <taxon>Fungi</taxon>
        <taxon>Dikarya</taxon>
        <taxon>Ascomycota</taxon>
        <taxon>Pezizomycotina</taxon>
        <taxon>Dothideomycetes</taxon>
        <taxon>Pleosporomycetidae</taxon>
        <taxon>Pleosporales</taxon>
        <taxon>Massarineae</taxon>
        <taxon>Massarinaceae</taxon>
        <taxon>Massarina</taxon>
    </lineage>
</organism>
<feature type="compositionally biased region" description="Basic residues" evidence="8">
    <location>
        <begin position="410"/>
        <end position="423"/>
    </location>
</feature>
<accession>A0A6A6SAC1</accession>
<dbReference type="OrthoDB" id="5349119at2759"/>
<feature type="region of interest" description="Disordered" evidence="8">
    <location>
        <begin position="315"/>
        <end position="426"/>
    </location>
</feature>
<feature type="region of interest" description="Disordered" evidence="8">
    <location>
        <begin position="27"/>
        <end position="90"/>
    </location>
</feature>
<evidence type="ECO:0000256" key="3">
    <source>
        <dbReference type="ARBA" id="ARBA00022763"/>
    </source>
</evidence>
<name>A0A6A6SAC1_9PLEO</name>
<keyword evidence="4" id="KW-0233">DNA recombination</keyword>
<feature type="compositionally biased region" description="Low complexity" evidence="8">
    <location>
        <begin position="911"/>
        <end position="922"/>
    </location>
</feature>
<evidence type="ECO:0000256" key="2">
    <source>
        <dbReference type="ARBA" id="ARBA00006661"/>
    </source>
</evidence>
<feature type="compositionally biased region" description="Low complexity" evidence="8">
    <location>
        <begin position="718"/>
        <end position="731"/>
    </location>
</feature>
<dbReference type="Pfam" id="PF09494">
    <property type="entry name" value="Slx4"/>
    <property type="match status" value="1"/>
</dbReference>
<reference evidence="9" key="1">
    <citation type="journal article" date="2020" name="Stud. Mycol.">
        <title>101 Dothideomycetes genomes: a test case for predicting lifestyles and emergence of pathogens.</title>
        <authorList>
            <person name="Haridas S."/>
            <person name="Albert R."/>
            <person name="Binder M."/>
            <person name="Bloem J."/>
            <person name="Labutti K."/>
            <person name="Salamov A."/>
            <person name="Andreopoulos B."/>
            <person name="Baker S."/>
            <person name="Barry K."/>
            <person name="Bills G."/>
            <person name="Bluhm B."/>
            <person name="Cannon C."/>
            <person name="Castanera R."/>
            <person name="Culley D."/>
            <person name="Daum C."/>
            <person name="Ezra D."/>
            <person name="Gonzalez J."/>
            <person name="Henrissat B."/>
            <person name="Kuo A."/>
            <person name="Liang C."/>
            <person name="Lipzen A."/>
            <person name="Lutzoni F."/>
            <person name="Magnuson J."/>
            <person name="Mondo S."/>
            <person name="Nolan M."/>
            <person name="Ohm R."/>
            <person name="Pangilinan J."/>
            <person name="Park H.-J."/>
            <person name="Ramirez L."/>
            <person name="Alfaro M."/>
            <person name="Sun H."/>
            <person name="Tritt A."/>
            <person name="Yoshinaga Y."/>
            <person name="Zwiers L.-H."/>
            <person name="Turgeon B."/>
            <person name="Goodwin S."/>
            <person name="Spatafora J."/>
            <person name="Crous P."/>
            <person name="Grigoriev I."/>
        </authorList>
    </citation>
    <scope>NUCLEOTIDE SEQUENCE</scope>
    <source>
        <strain evidence="9">CBS 473.64</strain>
    </source>
</reference>
<dbReference type="GO" id="GO:0033557">
    <property type="term" value="C:Slx1-Slx4 complex"/>
    <property type="evidence" value="ECO:0007669"/>
    <property type="project" value="InterPro"/>
</dbReference>
<feature type="compositionally biased region" description="Basic and acidic residues" evidence="8">
    <location>
        <begin position="241"/>
        <end position="259"/>
    </location>
</feature>
<dbReference type="GO" id="GO:0006260">
    <property type="term" value="P:DNA replication"/>
    <property type="evidence" value="ECO:0007669"/>
    <property type="project" value="InterPro"/>
</dbReference>
<evidence type="ECO:0000256" key="4">
    <source>
        <dbReference type="ARBA" id="ARBA00023172"/>
    </source>
</evidence>
<evidence type="ECO:0000256" key="7">
    <source>
        <dbReference type="ARBA" id="ARBA00029496"/>
    </source>
</evidence>
<keyword evidence="5" id="KW-0234">DNA repair</keyword>
<feature type="region of interest" description="Disordered" evidence="8">
    <location>
        <begin position="232"/>
        <end position="272"/>
    </location>
</feature>
<feature type="compositionally biased region" description="Basic and acidic residues" evidence="8">
    <location>
        <begin position="31"/>
        <end position="40"/>
    </location>
</feature>
<comment type="similarity">
    <text evidence="2">Belongs to the SLX4 family.</text>
</comment>
<dbReference type="AlphaFoldDB" id="A0A6A6SAC1"/>
<feature type="compositionally biased region" description="Polar residues" evidence="8">
    <location>
        <begin position="356"/>
        <end position="383"/>
    </location>
</feature>
<feature type="compositionally biased region" description="Polar residues" evidence="8">
    <location>
        <begin position="186"/>
        <end position="195"/>
    </location>
</feature>
<feature type="compositionally biased region" description="Basic residues" evidence="8">
    <location>
        <begin position="321"/>
        <end position="337"/>
    </location>
</feature>
<feature type="region of interest" description="Disordered" evidence="8">
    <location>
        <begin position="166"/>
        <end position="220"/>
    </location>
</feature>
<evidence type="ECO:0000313" key="10">
    <source>
        <dbReference type="Proteomes" id="UP000799753"/>
    </source>
</evidence>
<dbReference type="EMBL" id="MU006778">
    <property type="protein sequence ID" value="KAF2644510.1"/>
    <property type="molecule type" value="Genomic_DNA"/>
</dbReference>
<feature type="compositionally biased region" description="Polar residues" evidence="8">
    <location>
        <begin position="56"/>
        <end position="67"/>
    </location>
</feature>
<feature type="region of interest" description="Disordered" evidence="8">
    <location>
        <begin position="904"/>
        <end position="923"/>
    </location>
</feature>
<evidence type="ECO:0000313" key="9">
    <source>
        <dbReference type="EMBL" id="KAF2644510.1"/>
    </source>
</evidence>
<gene>
    <name evidence="9" type="ORF">P280DRAFT_545967</name>
</gene>
<feature type="compositionally biased region" description="Low complexity" evidence="8">
    <location>
        <begin position="68"/>
        <end position="77"/>
    </location>
</feature>
<evidence type="ECO:0000256" key="5">
    <source>
        <dbReference type="ARBA" id="ARBA00023204"/>
    </source>
</evidence>
<feature type="compositionally biased region" description="Pro residues" evidence="8">
    <location>
        <begin position="605"/>
        <end position="617"/>
    </location>
</feature>
<keyword evidence="6" id="KW-0539">Nucleus</keyword>
<feature type="compositionally biased region" description="Basic residues" evidence="8">
    <location>
        <begin position="209"/>
        <end position="220"/>
    </location>
</feature>
<evidence type="ECO:0000256" key="8">
    <source>
        <dbReference type="SAM" id="MobiDB-lite"/>
    </source>
</evidence>
<feature type="compositionally biased region" description="Low complexity" evidence="8">
    <location>
        <begin position="745"/>
        <end position="758"/>
    </location>
</feature>
<dbReference type="InterPro" id="IPR018574">
    <property type="entry name" value="Structure-sp_endonuc_su_Slx4"/>
</dbReference>
<keyword evidence="3" id="KW-0227">DNA damage</keyword>
<feature type="compositionally biased region" description="Acidic residues" evidence="8">
    <location>
        <begin position="690"/>
        <end position="699"/>
    </location>
</feature>